<proteinExistence type="predicted"/>
<sequence length="67" mass="7994">MQSFIDHARVLRHPLLRRDDYPARPARADGIIPYHKVRRIQLRAWCYEIHIGTVLAHRLHEDAFLVL</sequence>
<evidence type="ECO:0000313" key="1">
    <source>
        <dbReference type="EMBL" id="AXE81152.1"/>
    </source>
</evidence>
<dbReference type="Proteomes" id="UP000252698">
    <property type="component" value="Chromosome"/>
</dbReference>
<dbReference type="AlphaFoldDB" id="A0A2Z5JLF7"/>
<organism evidence="1 2">
    <name type="scientific">Streptomyces atratus</name>
    <dbReference type="NCBI Taxonomy" id="1893"/>
    <lineage>
        <taxon>Bacteria</taxon>
        <taxon>Bacillati</taxon>
        <taxon>Actinomycetota</taxon>
        <taxon>Actinomycetes</taxon>
        <taxon>Kitasatosporales</taxon>
        <taxon>Streptomycetaceae</taxon>
        <taxon>Streptomyces</taxon>
    </lineage>
</organism>
<dbReference type="EMBL" id="CP027306">
    <property type="protein sequence ID" value="AXE81152.1"/>
    <property type="molecule type" value="Genomic_DNA"/>
</dbReference>
<dbReference type="KEGG" id="sata:C5746_34070"/>
<gene>
    <name evidence="1" type="ORF">C5746_34070</name>
</gene>
<reference evidence="1 2" key="1">
    <citation type="journal article" date="2018" name="Front. Microbiol.">
        <title>Genome Sequencing of Streptomyces atratus SCSIOZH16 and Activation Production of Nocardamine via Metabolic Engineering.</title>
        <authorList>
            <person name="Li Y."/>
            <person name="Zhang C."/>
            <person name="Liu C."/>
            <person name="Ju J."/>
            <person name="Ma J."/>
        </authorList>
    </citation>
    <scope>NUCLEOTIDE SEQUENCE [LARGE SCALE GENOMIC DNA]</scope>
    <source>
        <strain evidence="1 2">SCSIO_ZH16</strain>
    </source>
</reference>
<name>A0A2Z5JLF7_STRAR</name>
<accession>A0A2Z5JLF7</accession>
<protein>
    <submittedName>
        <fullName evidence="1">Uncharacterized protein</fullName>
    </submittedName>
</protein>
<evidence type="ECO:0000313" key="2">
    <source>
        <dbReference type="Proteomes" id="UP000252698"/>
    </source>
</evidence>